<name>A0A9P8VA48_9PEZI</name>
<proteinExistence type="predicted"/>
<reference evidence="3" key="1">
    <citation type="journal article" date="2021" name="Nat. Commun.">
        <title>Genetic determinants of endophytism in the Arabidopsis root mycobiome.</title>
        <authorList>
            <person name="Mesny F."/>
            <person name="Miyauchi S."/>
            <person name="Thiergart T."/>
            <person name="Pickel B."/>
            <person name="Atanasova L."/>
            <person name="Karlsson M."/>
            <person name="Huettel B."/>
            <person name="Barry K.W."/>
            <person name="Haridas S."/>
            <person name="Chen C."/>
            <person name="Bauer D."/>
            <person name="Andreopoulos W."/>
            <person name="Pangilinan J."/>
            <person name="LaButti K."/>
            <person name="Riley R."/>
            <person name="Lipzen A."/>
            <person name="Clum A."/>
            <person name="Drula E."/>
            <person name="Henrissat B."/>
            <person name="Kohler A."/>
            <person name="Grigoriev I.V."/>
            <person name="Martin F.M."/>
            <person name="Hacquard S."/>
        </authorList>
    </citation>
    <scope>NUCLEOTIDE SEQUENCE</scope>
    <source>
        <strain evidence="3">MPI-SDFR-AT-0117</strain>
    </source>
</reference>
<feature type="signal peptide" evidence="2">
    <location>
        <begin position="1"/>
        <end position="16"/>
    </location>
</feature>
<protein>
    <submittedName>
        <fullName evidence="3">Uncharacterized protein</fullName>
    </submittedName>
</protein>
<keyword evidence="4" id="KW-1185">Reference proteome</keyword>
<evidence type="ECO:0000313" key="3">
    <source>
        <dbReference type="EMBL" id="KAH6685388.1"/>
    </source>
</evidence>
<gene>
    <name evidence="3" type="ORF">F5X68DRAFT_20060</name>
</gene>
<evidence type="ECO:0000256" key="1">
    <source>
        <dbReference type="SAM" id="MobiDB-lite"/>
    </source>
</evidence>
<sequence length="201" mass="19652">MRASAVFFTLAAVATAQSTTTVVEAATTVATSVVPVDSATAARVECLAKCDPTDNLCQAKCVDVPAPNEDQVNETIACSAKCDQGDGSAEQTEAFGQCLLKCRNEHYFSEGAGTPEATGGSGSGSGSNTGATTTASGAAATGSASSGSGSGASETNSEDSSASGTASSDANETSSTSEPNSASTVRFTSAGVLGLIAAFFL</sequence>
<evidence type="ECO:0000313" key="4">
    <source>
        <dbReference type="Proteomes" id="UP000770015"/>
    </source>
</evidence>
<feature type="chain" id="PRO_5040161776" evidence="2">
    <location>
        <begin position="17"/>
        <end position="201"/>
    </location>
</feature>
<organism evidence="3 4">
    <name type="scientific">Plectosphaerella plurivora</name>
    <dbReference type="NCBI Taxonomy" id="936078"/>
    <lineage>
        <taxon>Eukaryota</taxon>
        <taxon>Fungi</taxon>
        <taxon>Dikarya</taxon>
        <taxon>Ascomycota</taxon>
        <taxon>Pezizomycotina</taxon>
        <taxon>Sordariomycetes</taxon>
        <taxon>Hypocreomycetidae</taxon>
        <taxon>Glomerellales</taxon>
        <taxon>Plectosphaerellaceae</taxon>
        <taxon>Plectosphaerella</taxon>
    </lineage>
</organism>
<feature type="compositionally biased region" description="Polar residues" evidence="1">
    <location>
        <begin position="171"/>
        <end position="183"/>
    </location>
</feature>
<keyword evidence="2" id="KW-0732">Signal</keyword>
<feature type="compositionally biased region" description="Low complexity" evidence="1">
    <location>
        <begin position="128"/>
        <end position="170"/>
    </location>
</feature>
<dbReference type="EMBL" id="JAGSXJ010000015">
    <property type="protein sequence ID" value="KAH6685388.1"/>
    <property type="molecule type" value="Genomic_DNA"/>
</dbReference>
<accession>A0A9P8VA48</accession>
<dbReference type="OrthoDB" id="5597238at2759"/>
<evidence type="ECO:0000256" key="2">
    <source>
        <dbReference type="SAM" id="SignalP"/>
    </source>
</evidence>
<dbReference type="AlphaFoldDB" id="A0A9P8VA48"/>
<feature type="region of interest" description="Disordered" evidence="1">
    <location>
        <begin position="113"/>
        <end position="183"/>
    </location>
</feature>
<dbReference type="Proteomes" id="UP000770015">
    <property type="component" value="Unassembled WGS sequence"/>
</dbReference>
<comment type="caution">
    <text evidence="3">The sequence shown here is derived from an EMBL/GenBank/DDBJ whole genome shotgun (WGS) entry which is preliminary data.</text>
</comment>